<evidence type="ECO:0000313" key="6">
    <source>
        <dbReference type="Proteomes" id="UP000509448"/>
    </source>
</evidence>
<dbReference type="GO" id="GO:0043022">
    <property type="term" value="F:ribosome binding"/>
    <property type="evidence" value="ECO:0007669"/>
    <property type="project" value="TreeGrafter"/>
</dbReference>
<comment type="similarity">
    <text evidence="1">Belongs to the eIF-2-alpha family.</text>
</comment>
<proteinExistence type="inferred from homology"/>
<keyword evidence="3" id="KW-0648">Protein biosynthesis</keyword>
<evidence type="ECO:0000256" key="2">
    <source>
        <dbReference type="ARBA" id="ARBA00022540"/>
    </source>
</evidence>
<dbReference type="Pfam" id="PF00575">
    <property type="entry name" value="S1"/>
    <property type="match status" value="1"/>
</dbReference>
<protein>
    <submittedName>
        <fullName evidence="5">Eukaryotic translation initiation factor 2 alpha subunit</fullName>
    </submittedName>
</protein>
<feature type="domain" description="S1 motif" evidence="4">
    <location>
        <begin position="1"/>
        <end position="65"/>
    </location>
</feature>
<dbReference type="Pfam" id="PF07541">
    <property type="entry name" value="EIF_2_alpha"/>
    <property type="match status" value="1"/>
</dbReference>
<dbReference type="KEGG" id="ccai:NAS2_1623"/>
<evidence type="ECO:0000256" key="3">
    <source>
        <dbReference type="ARBA" id="ARBA00022917"/>
    </source>
</evidence>
<dbReference type="Proteomes" id="UP000509448">
    <property type="component" value="Chromosome"/>
</dbReference>
<dbReference type="AlphaFoldDB" id="A0A4P2VGJ4"/>
<organism evidence="5 6">
    <name type="scientific">Conexivisphaera calida</name>
    <dbReference type="NCBI Taxonomy" id="1874277"/>
    <lineage>
        <taxon>Archaea</taxon>
        <taxon>Nitrososphaerota</taxon>
        <taxon>Conexivisphaeria</taxon>
        <taxon>Conexivisphaerales</taxon>
        <taxon>Conexivisphaeraceae</taxon>
        <taxon>Conexivisphaera</taxon>
    </lineage>
</organism>
<sequence length="251" mass="27407">MISVESFGLYVSLDEYGGLRGFVSVKEIPSTMTRNLVSFFKPKQKVVLKVLYTNPGKLQVDLSLRRVTGDERRKKMASYKQEVGAARALDVAKAKAGIKDDRPIREVMISAFGSLQGSLRALVEDRARVLDAVANAVKGVDRQTLEKYLEAAAQLAAERLKPKRAVISVEAKVYSPASSGINVIKEALSRAAGAAASTGAKVRVTYAGSPRYLIRLEADNYKSVEAALEEFSRNAEESLKGRGHFELLRGK</sequence>
<evidence type="ECO:0000313" key="5">
    <source>
        <dbReference type="EMBL" id="BBE42997.1"/>
    </source>
</evidence>
<evidence type="ECO:0000259" key="4">
    <source>
        <dbReference type="PROSITE" id="PS50126"/>
    </source>
</evidence>
<dbReference type="InterPro" id="IPR012340">
    <property type="entry name" value="NA-bd_OB-fold"/>
</dbReference>
<dbReference type="Gene3D" id="3.30.70.1130">
    <property type="entry name" value="EIF_2_alpha"/>
    <property type="match status" value="1"/>
</dbReference>
<dbReference type="PANTHER" id="PTHR10602">
    <property type="entry name" value="EUKARYOTIC TRANSLATION INITIATION FACTOR 2 SUBUNIT 1"/>
    <property type="match status" value="1"/>
</dbReference>
<reference evidence="5 6" key="1">
    <citation type="journal article" date="2019" name="ISME J.">
        <title>Isolation and characterization of a thermophilic sulfur- and iron-reducing thaumarchaeote from a terrestrial acidic hot spring.</title>
        <authorList>
            <person name="Kato S."/>
            <person name="Itoh T."/>
            <person name="Yuki M."/>
            <person name="Nagamori M."/>
            <person name="Ohnishi M."/>
            <person name="Uematsu K."/>
            <person name="Suzuki K."/>
            <person name="Takashina T."/>
            <person name="Ohkuma M."/>
        </authorList>
    </citation>
    <scope>NUCLEOTIDE SEQUENCE [LARGE SCALE GENOMIC DNA]</scope>
    <source>
        <strain evidence="5 6">NAS-02</strain>
    </source>
</reference>
<accession>A0A4P2VGJ4</accession>
<keyword evidence="2 5" id="KW-0396">Initiation factor</keyword>
<name>A0A4P2VGJ4_9ARCH</name>
<dbReference type="SUPFAM" id="SSF110993">
    <property type="entry name" value="eIF-2-alpha, C-terminal domain"/>
    <property type="match status" value="1"/>
</dbReference>
<gene>
    <name evidence="5" type="ORF">NAS2_1623</name>
</gene>
<evidence type="ECO:0000256" key="1">
    <source>
        <dbReference type="ARBA" id="ARBA00007223"/>
    </source>
</evidence>
<dbReference type="EMBL" id="AP018732">
    <property type="protein sequence ID" value="BBE42997.1"/>
    <property type="molecule type" value="Genomic_DNA"/>
</dbReference>
<keyword evidence="6" id="KW-1185">Reference proteome</keyword>
<dbReference type="Gene3D" id="2.40.50.140">
    <property type="entry name" value="Nucleic acid-binding proteins"/>
    <property type="match status" value="1"/>
</dbReference>
<dbReference type="InterPro" id="IPR003029">
    <property type="entry name" value="S1_domain"/>
</dbReference>
<dbReference type="PANTHER" id="PTHR10602:SF0">
    <property type="entry name" value="EUKARYOTIC TRANSLATION INITIATION FACTOR 2 SUBUNIT 1"/>
    <property type="match status" value="1"/>
</dbReference>
<dbReference type="PROSITE" id="PS50126">
    <property type="entry name" value="S1"/>
    <property type="match status" value="1"/>
</dbReference>
<dbReference type="GO" id="GO:0003723">
    <property type="term" value="F:RNA binding"/>
    <property type="evidence" value="ECO:0007669"/>
    <property type="project" value="InterPro"/>
</dbReference>
<dbReference type="SUPFAM" id="SSF50249">
    <property type="entry name" value="Nucleic acid-binding proteins"/>
    <property type="match status" value="1"/>
</dbReference>
<dbReference type="GO" id="GO:0003743">
    <property type="term" value="F:translation initiation factor activity"/>
    <property type="evidence" value="ECO:0007669"/>
    <property type="project" value="UniProtKB-KW"/>
</dbReference>
<dbReference type="InterPro" id="IPR011488">
    <property type="entry name" value="TIF_2_asu"/>
</dbReference>
<dbReference type="InterPro" id="IPR024055">
    <property type="entry name" value="TIF2_asu_C"/>
</dbReference>